<sequence length="132" mass="14119">MNDFLTAYYDDDAGQQRIGSQAALDDLLDRVASLPRPTWVELVSADELATMNIGLGAAFSSLTLYDDFEGSAKYRSAGTLDEPQEATFDYGGVPTTMGKGSAITVKEARAAAGEFFAAGRRPQVVAWELAVD</sequence>
<dbReference type="Pfam" id="PF14430">
    <property type="entry name" value="Imm1"/>
    <property type="match status" value="1"/>
</dbReference>
<gene>
    <name evidence="1" type="ORF">EV645_4831</name>
</gene>
<dbReference type="InterPro" id="IPR025680">
    <property type="entry name" value="DddI"/>
</dbReference>
<dbReference type="EMBL" id="SHKR01000013">
    <property type="protein sequence ID" value="RZU13971.1"/>
    <property type="molecule type" value="Genomic_DNA"/>
</dbReference>
<organism evidence="1 2">
    <name type="scientific">Kribbella rubisoli</name>
    <dbReference type="NCBI Taxonomy" id="3075929"/>
    <lineage>
        <taxon>Bacteria</taxon>
        <taxon>Bacillati</taxon>
        <taxon>Actinomycetota</taxon>
        <taxon>Actinomycetes</taxon>
        <taxon>Propionibacteriales</taxon>
        <taxon>Kribbellaceae</taxon>
        <taxon>Kribbella</taxon>
    </lineage>
</organism>
<protein>
    <submittedName>
        <fullName evidence="1">Immunity protein Imm1 of predicted polymorphic toxin system</fullName>
    </submittedName>
</protein>
<comment type="caution">
    <text evidence="1">The sequence shown here is derived from an EMBL/GenBank/DDBJ whole genome shotgun (WGS) entry which is preliminary data.</text>
</comment>
<dbReference type="AlphaFoldDB" id="A0A4Q7WUD0"/>
<dbReference type="RefSeq" id="WP_130446171.1">
    <property type="nucleotide sequence ID" value="NZ_SHKR01000013.1"/>
</dbReference>
<name>A0A4Q7WUD0_9ACTN</name>
<reference evidence="1 2" key="1">
    <citation type="journal article" date="2015" name="Stand. Genomic Sci.">
        <title>Genomic Encyclopedia of Bacterial and Archaeal Type Strains, Phase III: the genomes of soil and plant-associated and newly described type strains.</title>
        <authorList>
            <person name="Whitman W.B."/>
            <person name="Woyke T."/>
            <person name="Klenk H.P."/>
            <person name="Zhou Y."/>
            <person name="Lilburn T.G."/>
            <person name="Beck B.J."/>
            <person name="De Vos P."/>
            <person name="Vandamme P."/>
            <person name="Eisen J.A."/>
            <person name="Garrity G."/>
            <person name="Hugenholtz P."/>
            <person name="Kyrpides N.C."/>
        </authorList>
    </citation>
    <scope>NUCLEOTIDE SEQUENCE [LARGE SCALE GENOMIC DNA]</scope>
    <source>
        <strain evidence="1 2">VKM Ac-2540</strain>
    </source>
</reference>
<dbReference type="OrthoDB" id="3826807at2"/>
<evidence type="ECO:0000313" key="2">
    <source>
        <dbReference type="Proteomes" id="UP000292027"/>
    </source>
</evidence>
<proteinExistence type="predicted"/>
<evidence type="ECO:0000313" key="1">
    <source>
        <dbReference type="EMBL" id="RZU13971.1"/>
    </source>
</evidence>
<accession>A0A4Q7WUD0</accession>
<keyword evidence="2" id="KW-1185">Reference proteome</keyword>
<dbReference type="Proteomes" id="UP000292027">
    <property type="component" value="Unassembled WGS sequence"/>
</dbReference>